<evidence type="ECO:0000313" key="2">
    <source>
        <dbReference type="Proteomes" id="UP001140091"/>
    </source>
</evidence>
<evidence type="ECO:0008006" key="3">
    <source>
        <dbReference type="Google" id="ProtNLM"/>
    </source>
</evidence>
<comment type="caution">
    <text evidence="1">The sequence shown here is derived from an EMBL/GenBank/DDBJ whole genome shotgun (WGS) entry which is preliminary data.</text>
</comment>
<sequence>MSGCVYGDLATAKQWLRRSVVPTKDGPSDTAVGGCPSADKTELTPLSTHIPLHTFIHLPAARILRGASQSLEMSTSSHSPEFVLPQELIDKVIDEADFQSLKTLGLVSKQWWPRTRKLLFKAIKLSETLDHPMDPVTRCKRLLELLEAKSEVCKLPRTLLIRSSTYDDEEEDLGWLQVCSDDVIKILEMLQNVSVVVLRGGEMELSFSHLPLPLRAALHSFISRRNVIELSLFTVDCIEMTPLVQHRSLRKLSLAFSRPPPTELGACFPLNVARKRRPTTKAASLSSSENSAPLKNFLRQLDISGAGHALLLLVAASQDPQATLDLTQIKKLSVGTMNFGSTMSQVWPYFLRTFCQNVSQYSVTIGPARPEIEELQHGVLSVDPSIFSLAQLPNLKRLHVEVPQYFLRVPGLSLIPYLMEALVALSSSREPVPLRVLEIVLNFDSFDAESKPEDVTQTLTDFSKWQQIWGRLDEILSNRQVFSQFLTMVVRMGLNRRCTFTQSAEELDELKNAMHSYMPNLVEQSKVKVVFRVPVQ</sequence>
<protein>
    <recommendedName>
        <fullName evidence="3">F-box domain-containing protein</fullName>
    </recommendedName>
</protein>
<dbReference type="EMBL" id="JANBPK010000772">
    <property type="protein sequence ID" value="KAJ2932436.1"/>
    <property type="molecule type" value="Genomic_DNA"/>
</dbReference>
<dbReference type="AlphaFoldDB" id="A0A9W8MIZ7"/>
<accession>A0A9W8MIZ7</accession>
<feature type="non-terminal residue" evidence="1">
    <location>
        <position position="536"/>
    </location>
</feature>
<keyword evidence="2" id="KW-1185">Reference proteome</keyword>
<dbReference type="OrthoDB" id="2788229at2759"/>
<reference evidence="1" key="1">
    <citation type="submission" date="2022-06" db="EMBL/GenBank/DDBJ databases">
        <title>Genome Sequence of Candolleomyces eurysporus.</title>
        <authorList>
            <person name="Buettner E."/>
        </authorList>
    </citation>
    <scope>NUCLEOTIDE SEQUENCE</scope>
    <source>
        <strain evidence="1">VTCC 930004</strain>
    </source>
</reference>
<evidence type="ECO:0000313" key="1">
    <source>
        <dbReference type="EMBL" id="KAJ2932436.1"/>
    </source>
</evidence>
<dbReference type="Proteomes" id="UP001140091">
    <property type="component" value="Unassembled WGS sequence"/>
</dbReference>
<organism evidence="1 2">
    <name type="scientific">Candolleomyces eurysporus</name>
    <dbReference type="NCBI Taxonomy" id="2828524"/>
    <lineage>
        <taxon>Eukaryota</taxon>
        <taxon>Fungi</taxon>
        <taxon>Dikarya</taxon>
        <taxon>Basidiomycota</taxon>
        <taxon>Agaricomycotina</taxon>
        <taxon>Agaricomycetes</taxon>
        <taxon>Agaricomycetidae</taxon>
        <taxon>Agaricales</taxon>
        <taxon>Agaricineae</taxon>
        <taxon>Psathyrellaceae</taxon>
        <taxon>Candolleomyces</taxon>
    </lineage>
</organism>
<proteinExistence type="predicted"/>
<gene>
    <name evidence="1" type="ORF">H1R20_g4657</name>
</gene>
<name>A0A9W8MIZ7_9AGAR</name>